<feature type="region of interest" description="Disordered" evidence="1">
    <location>
        <begin position="260"/>
        <end position="306"/>
    </location>
</feature>
<evidence type="ECO:0000256" key="1">
    <source>
        <dbReference type="SAM" id="MobiDB-lite"/>
    </source>
</evidence>
<accession>A0ABQ9XNM1</accession>
<comment type="caution">
    <text evidence="2">The sequence shown here is derived from an EMBL/GenBank/DDBJ whole genome shotgun (WGS) entry which is preliminary data.</text>
</comment>
<evidence type="ECO:0000313" key="2">
    <source>
        <dbReference type="EMBL" id="KAK2953105.1"/>
    </source>
</evidence>
<reference evidence="2 3" key="1">
    <citation type="journal article" date="2022" name="bioRxiv">
        <title>Genomics of Preaxostyla Flagellates Illuminates Evolutionary Transitions and the Path Towards Mitochondrial Loss.</title>
        <authorList>
            <person name="Novak L.V.F."/>
            <person name="Treitli S.C."/>
            <person name="Pyrih J."/>
            <person name="Halakuc P."/>
            <person name="Pipaliya S.V."/>
            <person name="Vacek V."/>
            <person name="Brzon O."/>
            <person name="Soukal P."/>
            <person name="Eme L."/>
            <person name="Dacks J.B."/>
            <person name="Karnkowska A."/>
            <person name="Elias M."/>
            <person name="Hampl V."/>
        </authorList>
    </citation>
    <scope>NUCLEOTIDE SEQUENCE [LARGE SCALE GENOMIC DNA]</scope>
    <source>
        <strain evidence="2">NAU3</strain>
        <tissue evidence="2">Gut</tissue>
    </source>
</reference>
<gene>
    <name evidence="2" type="ORF">BLNAU_11890</name>
</gene>
<feature type="region of interest" description="Disordered" evidence="1">
    <location>
        <begin position="335"/>
        <end position="373"/>
    </location>
</feature>
<feature type="region of interest" description="Disordered" evidence="1">
    <location>
        <begin position="481"/>
        <end position="521"/>
    </location>
</feature>
<feature type="compositionally biased region" description="Low complexity" evidence="1">
    <location>
        <begin position="601"/>
        <end position="629"/>
    </location>
</feature>
<proteinExistence type="predicted"/>
<feature type="compositionally biased region" description="Polar residues" evidence="1">
    <location>
        <begin position="481"/>
        <end position="492"/>
    </location>
</feature>
<feature type="compositionally biased region" description="Polar residues" evidence="1">
    <location>
        <begin position="690"/>
        <end position="699"/>
    </location>
</feature>
<organism evidence="2 3">
    <name type="scientific">Blattamonas nauphoetae</name>
    <dbReference type="NCBI Taxonomy" id="2049346"/>
    <lineage>
        <taxon>Eukaryota</taxon>
        <taxon>Metamonada</taxon>
        <taxon>Preaxostyla</taxon>
        <taxon>Oxymonadida</taxon>
        <taxon>Blattamonas</taxon>
    </lineage>
</organism>
<sequence>MTGQHLPPRYDIHGRMIPLQSRHYMAAKREDNRPESVTIPRQWLLTPHGKTKQTQSRQYKIPTREELSHSKYPKYSAKAVLRSAHPYSEMLVRQDTDENSLIEPPEPERKVFTRNLQTEQDIPGEIIPFPNSQSEWPFISRDPSLIAPSLLPSTNNGQGGTIVSQRELMDLRKKTNLLNLRTIGGQLDETIQDPYVSALRREDVDQGTRSRLTRSSLMDKRKRERLHCLSEARSTHQKATPPPDYSFVTSAVDAALQRREAEKADPFPEDGFRAGITGKITEQSPGFRRPASSLSRHSEGPLTSTTRAFFTEPPRTAQSVTRCVTNSAGFRNQSSFGLSSSEWDRNANAKEEKTRALTSLQTGSASGPPSQLPMRWTSSQAYYNPEKRLIESLLEAELARPPNLVDDPLMYSSFSRDGVFRSPIIPRWKNNHLVRPAVNDWEKGQKYPPMPNKRRPRRKEHTHIDEDLFDDGEGSPLGATQVSMNQLGTSTPGKGEGDEMRTKGVSLKSRSQTRSVQEMRRGELNGEEVDPYILWQEKMNLSLNELKERERKEPKLFSESHVITLDAEPAHSQHASPLTSPPNAPASPLGSAVPNRSRTPQASFANTATTTTTLQPFTQTTNTTLSTSFVPAYPSPRWDRRKACTSAMRIDRRSGSAMLEKRPGGSRAESRQSRPETSMSDMTTLWVRPTPSQAVTSITPFEDDSDHERDDRGYLSNVNQNQHNILFFGGVQ</sequence>
<feature type="compositionally biased region" description="Basic and acidic residues" evidence="1">
    <location>
        <begin position="260"/>
        <end position="272"/>
    </location>
</feature>
<feature type="compositionally biased region" description="Polar residues" evidence="1">
    <location>
        <begin position="356"/>
        <end position="369"/>
    </location>
</feature>
<feature type="region of interest" description="Disordered" evidence="1">
    <location>
        <begin position="202"/>
        <end position="223"/>
    </location>
</feature>
<feature type="compositionally biased region" description="Basic and acidic residues" evidence="1">
    <location>
        <begin position="342"/>
        <end position="355"/>
    </location>
</feature>
<feature type="compositionally biased region" description="Basic and acidic residues" evidence="1">
    <location>
        <begin position="649"/>
        <end position="674"/>
    </location>
</feature>
<name>A0ABQ9XNM1_9EUKA</name>
<protein>
    <submittedName>
        <fullName evidence="2">Uncharacterized protein</fullName>
    </submittedName>
</protein>
<feature type="region of interest" description="Disordered" evidence="1">
    <location>
        <begin position="569"/>
        <end position="716"/>
    </location>
</feature>
<dbReference type="EMBL" id="JARBJD010000095">
    <property type="protein sequence ID" value="KAK2953105.1"/>
    <property type="molecule type" value="Genomic_DNA"/>
</dbReference>
<dbReference type="Proteomes" id="UP001281761">
    <property type="component" value="Unassembled WGS sequence"/>
</dbReference>
<evidence type="ECO:0000313" key="3">
    <source>
        <dbReference type="Proteomes" id="UP001281761"/>
    </source>
</evidence>
<keyword evidence="3" id="KW-1185">Reference proteome</keyword>